<feature type="transmembrane region" description="Helical" evidence="1">
    <location>
        <begin position="6"/>
        <end position="35"/>
    </location>
</feature>
<proteinExistence type="predicted"/>
<dbReference type="AlphaFoldDB" id="A0AAU7F7J9"/>
<accession>A0AAU7F7J9</accession>
<sequence>MYIVLIGYLFVVVMMSLGAGSITVGVFYFLFLAVLPTWGVLALKRSIQRSKAVKAAELAEREAASATLEQRGVADSAAEVGSGRD</sequence>
<dbReference type="KEGG" id="cmav:ABHF33_11545"/>
<keyword evidence="1" id="KW-0812">Transmembrane</keyword>
<gene>
    <name evidence="2" type="ORF">ABHF33_11545</name>
</gene>
<evidence type="ECO:0000313" key="2">
    <source>
        <dbReference type="EMBL" id="XBL99697.1"/>
    </source>
</evidence>
<evidence type="ECO:0000256" key="1">
    <source>
        <dbReference type="SAM" id="Phobius"/>
    </source>
</evidence>
<protein>
    <submittedName>
        <fullName evidence="2">Uncharacterized protein</fullName>
    </submittedName>
</protein>
<name>A0AAU7F7J9_9NEIS</name>
<dbReference type="EMBL" id="CP157355">
    <property type="protein sequence ID" value="XBL99697.1"/>
    <property type="molecule type" value="Genomic_DNA"/>
</dbReference>
<organism evidence="2">
    <name type="scientific">Chitinibacter mangrovi</name>
    <dbReference type="NCBI Taxonomy" id="3153927"/>
    <lineage>
        <taxon>Bacteria</taxon>
        <taxon>Pseudomonadati</taxon>
        <taxon>Pseudomonadota</taxon>
        <taxon>Betaproteobacteria</taxon>
        <taxon>Neisseriales</taxon>
        <taxon>Chitinibacteraceae</taxon>
        <taxon>Chitinibacter</taxon>
    </lineage>
</organism>
<reference evidence="2" key="1">
    <citation type="submission" date="2024-05" db="EMBL/GenBank/DDBJ databases">
        <authorList>
            <person name="Yang L."/>
            <person name="Pan L."/>
        </authorList>
    </citation>
    <scope>NUCLEOTIDE SEQUENCE</scope>
    <source>
        <strain evidence="2">FCG-7</strain>
    </source>
</reference>
<dbReference type="RefSeq" id="WP_348944103.1">
    <property type="nucleotide sequence ID" value="NZ_CP157355.1"/>
</dbReference>
<keyword evidence="1" id="KW-0472">Membrane</keyword>
<keyword evidence="1" id="KW-1133">Transmembrane helix</keyword>